<protein>
    <submittedName>
        <fullName evidence="1">Uncharacterized protein</fullName>
    </submittedName>
</protein>
<dbReference type="Proteomes" id="UP000805193">
    <property type="component" value="Unassembled WGS sequence"/>
</dbReference>
<gene>
    <name evidence="1" type="ORF">HPB47_011759</name>
</gene>
<name>A0AC60NVH2_IXOPE</name>
<keyword evidence="2" id="KW-1185">Reference proteome</keyword>
<accession>A0AC60NVH2</accession>
<dbReference type="EMBL" id="JABSTQ010011460">
    <property type="protein sequence ID" value="KAG0411118.1"/>
    <property type="molecule type" value="Genomic_DNA"/>
</dbReference>
<reference evidence="1 2" key="1">
    <citation type="journal article" date="2020" name="Cell">
        <title>Large-Scale Comparative Analyses of Tick Genomes Elucidate Their Genetic Diversity and Vector Capacities.</title>
        <authorList>
            <consortium name="Tick Genome and Microbiome Consortium (TIGMIC)"/>
            <person name="Jia N."/>
            <person name="Wang J."/>
            <person name="Shi W."/>
            <person name="Du L."/>
            <person name="Sun Y."/>
            <person name="Zhan W."/>
            <person name="Jiang J.F."/>
            <person name="Wang Q."/>
            <person name="Zhang B."/>
            <person name="Ji P."/>
            <person name="Bell-Sakyi L."/>
            <person name="Cui X.M."/>
            <person name="Yuan T.T."/>
            <person name="Jiang B.G."/>
            <person name="Yang W.F."/>
            <person name="Lam T.T."/>
            <person name="Chang Q.C."/>
            <person name="Ding S.J."/>
            <person name="Wang X.J."/>
            <person name="Zhu J.G."/>
            <person name="Ruan X.D."/>
            <person name="Zhao L."/>
            <person name="Wei J.T."/>
            <person name="Ye R.Z."/>
            <person name="Que T.C."/>
            <person name="Du C.H."/>
            <person name="Zhou Y.H."/>
            <person name="Cheng J.X."/>
            <person name="Dai P.F."/>
            <person name="Guo W.B."/>
            <person name="Han X.H."/>
            <person name="Huang E.J."/>
            <person name="Li L.F."/>
            <person name="Wei W."/>
            <person name="Gao Y.C."/>
            <person name="Liu J.Z."/>
            <person name="Shao H.Z."/>
            <person name="Wang X."/>
            <person name="Wang C.C."/>
            <person name="Yang T.C."/>
            <person name="Huo Q.B."/>
            <person name="Li W."/>
            <person name="Chen H.Y."/>
            <person name="Chen S.E."/>
            <person name="Zhou L.G."/>
            <person name="Ni X.B."/>
            <person name="Tian J.H."/>
            <person name="Sheng Y."/>
            <person name="Liu T."/>
            <person name="Pan Y.S."/>
            <person name="Xia L.Y."/>
            <person name="Li J."/>
            <person name="Zhao F."/>
            <person name="Cao W.C."/>
        </authorList>
    </citation>
    <scope>NUCLEOTIDE SEQUENCE [LARGE SCALE GENOMIC DNA]</scope>
    <source>
        <strain evidence="1">Iper-2018</strain>
    </source>
</reference>
<sequence>MTPLPQSSKRKATHTVSATSNSSLTGMSTVESVTNSVKKNPRRRLRLRDRVARREERIDRLEERMDSLEQNVVAIQQSLDIILLIIALIAAKLDISINHGQPQQTNYWVAMKLQGTPPKAE</sequence>
<proteinExistence type="predicted"/>
<evidence type="ECO:0000313" key="1">
    <source>
        <dbReference type="EMBL" id="KAG0411118.1"/>
    </source>
</evidence>
<comment type="caution">
    <text evidence="1">The sequence shown here is derived from an EMBL/GenBank/DDBJ whole genome shotgun (WGS) entry which is preliminary data.</text>
</comment>
<evidence type="ECO:0000313" key="2">
    <source>
        <dbReference type="Proteomes" id="UP000805193"/>
    </source>
</evidence>
<organism evidence="1 2">
    <name type="scientific">Ixodes persulcatus</name>
    <name type="common">Taiga tick</name>
    <dbReference type="NCBI Taxonomy" id="34615"/>
    <lineage>
        <taxon>Eukaryota</taxon>
        <taxon>Metazoa</taxon>
        <taxon>Ecdysozoa</taxon>
        <taxon>Arthropoda</taxon>
        <taxon>Chelicerata</taxon>
        <taxon>Arachnida</taxon>
        <taxon>Acari</taxon>
        <taxon>Parasitiformes</taxon>
        <taxon>Ixodida</taxon>
        <taxon>Ixodoidea</taxon>
        <taxon>Ixodidae</taxon>
        <taxon>Ixodinae</taxon>
        <taxon>Ixodes</taxon>
    </lineage>
</organism>